<evidence type="ECO:0000313" key="1">
    <source>
        <dbReference type="EMBL" id="APD10468.1"/>
    </source>
</evidence>
<dbReference type="OrthoDB" id="1550932at2"/>
<evidence type="ECO:0008006" key="3">
    <source>
        <dbReference type="Google" id="ProtNLM"/>
    </source>
</evidence>
<dbReference type="EMBL" id="CP016313">
    <property type="protein sequence ID" value="APD10468.1"/>
    <property type="molecule type" value="Genomic_DNA"/>
</dbReference>
<dbReference type="Proteomes" id="UP000182993">
    <property type="component" value="Plasmid pTB1"/>
</dbReference>
<name>A0A1J0LWS3_THEBO</name>
<dbReference type="NCBIfam" id="TIGR04255">
    <property type="entry name" value="sporadTIGR04255"/>
    <property type="match status" value="1"/>
</dbReference>
<proteinExistence type="predicted"/>
<dbReference type="RefSeq" id="WP_071678153.1">
    <property type="nucleotide sequence ID" value="NZ_CP016313.1"/>
</dbReference>
<dbReference type="InterPro" id="IPR026349">
    <property type="entry name" value="CHP04255"/>
</dbReference>
<dbReference type="KEGG" id="tbc:A0O31_02443"/>
<sequence>MGRKYRSPPLVEALCEFRLTPDTPWDMTIPGLFYETVKHEFPVKEQRVVQEVELIQGPHGIQQQIRTKEMILLFTQDRKMLIQLGPHLLVINALRPYPAWQRFKALIEMAWKSLGQVLEIRGLQRIGLRYINKVELPSSEARLWDYFEFYPFVGPRLPQNLSTFIVGGEFSYAGGRDCCRVQLAPSPEPSEAKKAFILDIDYFLTQPSGVNVSEVPDWIEEAHRHVEDVFEGCITDRLRELFEEVE</sequence>
<geneLocation type="plasmid" evidence="2">
    <name>ptb1</name>
</geneLocation>
<organism evidence="1 2">
    <name type="scientific">Thermus brockianus</name>
    <dbReference type="NCBI Taxonomy" id="56956"/>
    <lineage>
        <taxon>Bacteria</taxon>
        <taxon>Thermotogati</taxon>
        <taxon>Deinococcota</taxon>
        <taxon>Deinococci</taxon>
        <taxon>Thermales</taxon>
        <taxon>Thermaceae</taxon>
        <taxon>Thermus</taxon>
    </lineage>
</organism>
<reference evidence="2" key="1">
    <citation type="submission" date="2016-06" db="EMBL/GenBank/DDBJ databases">
        <title>Whole genome sequencing of Thermus brockianus strain GE-1.</title>
        <authorList>
            <person name="Schaefers C."/>
            <person name="Blank S."/>
            <person name="Wiebusch S."/>
            <person name="Elleuche S."/>
            <person name="Antranikian G."/>
        </authorList>
    </citation>
    <scope>NUCLEOTIDE SEQUENCE [LARGE SCALE GENOMIC DNA]</scope>
    <source>
        <strain evidence="2">GE-1</strain>
        <plasmid evidence="2">ptb1</plasmid>
    </source>
</reference>
<evidence type="ECO:0000313" key="2">
    <source>
        <dbReference type="Proteomes" id="UP000182993"/>
    </source>
</evidence>
<keyword evidence="1" id="KW-0614">Plasmid</keyword>
<dbReference type="AlphaFoldDB" id="A0A1J0LWS3"/>
<protein>
    <recommendedName>
        <fullName evidence="3">TIGR04255 family protein</fullName>
    </recommendedName>
</protein>
<gene>
    <name evidence="1" type="ORF">A0O31_02443</name>
</gene>
<accession>A0A1J0LWS3</accession>